<keyword evidence="4" id="KW-1185">Reference proteome</keyword>
<evidence type="ECO:0000256" key="1">
    <source>
        <dbReference type="SAM" id="MobiDB-lite"/>
    </source>
</evidence>
<proteinExistence type="predicted"/>
<feature type="region of interest" description="Disordered" evidence="1">
    <location>
        <begin position="117"/>
        <end position="162"/>
    </location>
</feature>
<reference evidence="3" key="2">
    <citation type="submission" date="2020-09" db="EMBL/GenBank/DDBJ databases">
        <authorList>
            <person name="Sun Q."/>
            <person name="Ohkuma M."/>
        </authorList>
    </citation>
    <scope>NUCLEOTIDE SEQUENCE</scope>
    <source>
        <strain evidence="3">JCM 4784</strain>
    </source>
</reference>
<organism evidence="3 4">
    <name type="scientific">Streptomyces longispororuber</name>
    <dbReference type="NCBI Taxonomy" id="68230"/>
    <lineage>
        <taxon>Bacteria</taxon>
        <taxon>Bacillati</taxon>
        <taxon>Actinomycetota</taxon>
        <taxon>Actinomycetes</taxon>
        <taxon>Kitasatosporales</taxon>
        <taxon>Streptomycetaceae</taxon>
        <taxon>Streptomyces</taxon>
    </lineage>
</organism>
<accession>A0A918ZNH8</accession>
<name>A0A918ZNH8_9ACTN</name>
<dbReference type="InterPro" id="IPR027417">
    <property type="entry name" value="P-loop_NTPase"/>
</dbReference>
<dbReference type="SMART" id="SM00382">
    <property type="entry name" value="AAA"/>
    <property type="match status" value="1"/>
</dbReference>
<feature type="domain" description="AAA+ ATPase" evidence="2">
    <location>
        <begin position="178"/>
        <end position="380"/>
    </location>
</feature>
<dbReference type="EMBL" id="BNBT01000042">
    <property type="protein sequence ID" value="GHE60609.1"/>
    <property type="molecule type" value="Genomic_DNA"/>
</dbReference>
<reference evidence="3" key="1">
    <citation type="journal article" date="2014" name="Int. J. Syst. Evol. Microbiol.">
        <title>Complete genome sequence of Corynebacterium casei LMG S-19264T (=DSM 44701T), isolated from a smear-ripened cheese.</title>
        <authorList>
            <consortium name="US DOE Joint Genome Institute (JGI-PGF)"/>
            <person name="Walter F."/>
            <person name="Albersmeier A."/>
            <person name="Kalinowski J."/>
            <person name="Ruckert C."/>
        </authorList>
    </citation>
    <scope>NUCLEOTIDE SEQUENCE</scope>
    <source>
        <strain evidence="3">JCM 4784</strain>
    </source>
</reference>
<dbReference type="AlphaFoldDB" id="A0A918ZNH8"/>
<protein>
    <submittedName>
        <fullName evidence="3">ATPase AAA</fullName>
    </submittedName>
</protein>
<dbReference type="Proteomes" id="UP000608024">
    <property type="component" value="Unassembled WGS sequence"/>
</dbReference>
<comment type="caution">
    <text evidence="3">The sequence shown here is derived from an EMBL/GenBank/DDBJ whole genome shotgun (WGS) entry which is preliminary data.</text>
</comment>
<feature type="compositionally biased region" description="Low complexity" evidence="1">
    <location>
        <begin position="36"/>
        <end position="95"/>
    </location>
</feature>
<evidence type="ECO:0000313" key="4">
    <source>
        <dbReference type="Proteomes" id="UP000608024"/>
    </source>
</evidence>
<dbReference type="Pfam" id="PF07728">
    <property type="entry name" value="AAA_5"/>
    <property type="match status" value="1"/>
</dbReference>
<feature type="compositionally biased region" description="Polar residues" evidence="1">
    <location>
        <begin position="25"/>
        <end position="35"/>
    </location>
</feature>
<feature type="region of interest" description="Disordered" evidence="1">
    <location>
        <begin position="1"/>
        <end position="104"/>
    </location>
</feature>
<evidence type="ECO:0000259" key="2">
    <source>
        <dbReference type="SMART" id="SM00382"/>
    </source>
</evidence>
<gene>
    <name evidence="3" type="ORF">GCM10018785_32100</name>
</gene>
<dbReference type="GO" id="GO:0016887">
    <property type="term" value="F:ATP hydrolysis activity"/>
    <property type="evidence" value="ECO:0007669"/>
    <property type="project" value="InterPro"/>
</dbReference>
<dbReference type="GO" id="GO:0005524">
    <property type="term" value="F:ATP binding"/>
    <property type="evidence" value="ECO:0007669"/>
    <property type="project" value="InterPro"/>
</dbReference>
<dbReference type="InterPro" id="IPR011704">
    <property type="entry name" value="ATPase_dyneun-rel_AAA"/>
</dbReference>
<dbReference type="InterPro" id="IPR003593">
    <property type="entry name" value="AAA+_ATPase"/>
</dbReference>
<dbReference type="Gene3D" id="3.40.50.300">
    <property type="entry name" value="P-loop containing nucleotide triphosphate hydrolases"/>
    <property type="match status" value="1"/>
</dbReference>
<feature type="compositionally biased region" description="Basic and acidic residues" evidence="1">
    <location>
        <begin position="1"/>
        <end position="11"/>
    </location>
</feature>
<dbReference type="SUPFAM" id="SSF52540">
    <property type="entry name" value="P-loop containing nucleoside triphosphate hydrolases"/>
    <property type="match status" value="1"/>
</dbReference>
<sequence length="465" mass="48978">MLPEDGVDRGVRPIGAARAGDVRSQDTTATPGTPDTSGTGAAEATQSTGATETTGAAGDTGATVTTESAGATGPAATSASASASASASGDGVPPGANSPGSDRWWIYRGSGQPLYDTSLRELLPDPPPWRRFTGGPVVAPPPPDDEEAERRLGKPTGRLPASDQLRREADMVNAALLLRRPLLVTGRPGTGKSSLAYRISRELRLGRVLRWHITSRTTLRSGLYGYDAIGRVQDSAALRAAADGAPAAPAGADERAPGDDRLPGIGDYVQLGPLGTALLPYETPRVLLVDELDKCDQDLANDLLSVFEEGQYPIPELLRARRRHPRVTVLTDDPEGTAEIVGGVVRCRAFPVVVITSNGEREFPPAFLRRCLRLHMPDPDHTQLAEMVTAHLAEGAVTRAGDGGDLIERFLQRSQERGGLAVDQLLNSVYLATSGRLPADEGALAELVDALWHRLDGAGAESRPG</sequence>
<evidence type="ECO:0000313" key="3">
    <source>
        <dbReference type="EMBL" id="GHE60609.1"/>
    </source>
</evidence>